<evidence type="ECO:0000313" key="4">
    <source>
        <dbReference type="Proteomes" id="UP001418222"/>
    </source>
</evidence>
<dbReference type="Proteomes" id="UP001418222">
    <property type="component" value="Unassembled WGS sequence"/>
</dbReference>
<comment type="caution">
    <text evidence="3">The sequence shown here is derived from an EMBL/GenBank/DDBJ whole genome shotgun (WGS) entry which is preliminary data.</text>
</comment>
<dbReference type="AlphaFoldDB" id="A0AAP0BZZ2"/>
<proteinExistence type="predicted"/>
<feature type="region of interest" description="Disordered" evidence="1">
    <location>
        <begin position="599"/>
        <end position="627"/>
    </location>
</feature>
<sequence>MEMEAPRNMKEVQRLMGWLAGLSRFLSKVEAIVDTSPTTTRARGGGKISTSTWGSEPRRILDRDKHSGRLVKCSVELDEFDLTFVPRVALKARADADFLADYTTEVEGAESQGWKAWEMFVDRASDKYSFGAGVVLTIPQGVKIEQAIDIRFPVNNNQAEYGAFNAGLRLTRELGIQYSGHTPTPWRISSTAEVVAADTWPPLEKIERKNPPVLIRETKIPMIKLEKFTATEFTDWKLNTQFGMKYLNVFYTVQSDRATVMGTEAETQWIADEDFCRDYLLNCLSSSLAKTYIKMKTAKEIWEALEEHFRQEEDLSKAHLVDKFHSFMFDEEKAILPQERTKAPQDGNQANMVSLAEPSDFVAMVGNAKASTEWFLDSGATCHVCNNADLMTGLTAVKESVTVANGETADVLKVGNVTLQLSSDSPVTQKQFGEFMKVVLKTIHFGLAMRVGECSTPAVPILAQPFLGEGASGQRVGKEIRVKGGERELSGRELFPISPIAPPSGEMKKKGVEFLFEIKQGPEEILVSYVDKFQEEVIQVQEAPGYTLIMTFTLGLRQGFFKMEPKWVQPLSFEELMEIAAKEIEGEATNPEFAKKLTRLSEAEAKEQGGSGQQEGKRRDEPRGQGF</sequence>
<dbReference type="Pfam" id="PF14223">
    <property type="entry name" value="Retrotran_gag_2"/>
    <property type="match status" value="1"/>
</dbReference>
<organism evidence="3 4">
    <name type="scientific">Platanthera zijinensis</name>
    <dbReference type="NCBI Taxonomy" id="2320716"/>
    <lineage>
        <taxon>Eukaryota</taxon>
        <taxon>Viridiplantae</taxon>
        <taxon>Streptophyta</taxon>
        <taxon>Embryophyta</taxon>
        <taxon>Tracheophyta</taxon>
        <taxon>Spermatophyta</taxon>
        <taxon>Magnoliopsida</taxon>
        <taxon>Liliopsida</taxon>
        <taxon>Asparagales</taxon>
        <taxon>Orchidaceae</taxon>
        <taxon>Orchidoideae</taxon>
        <taxon>Orchideae</taxon>
        <taxon>Orchidinae</taxon>
        <taxon>Platanthera</taxon>
    </lineage>
</organism>
<evidence type="ECO:0000259" key="2">
    <source>
        <dbReference type="Pfam" id="PF22936"/>
    </source>
</evidence>
<protein>
    <recommendedName>
        <fullName evidence="2">Retrovirus-related Pol polyprotein from transposon TNT 1-94-like beta-barrel domain-containing protein</fullName>
    </recommendedName>
</protein>
<dbReference type="EMBL" id="JBBWWQ010000002">
    <property type="protein sequence ID" value="KAK8954237.1"/>
    <property type="molecule type" value="Genomic_DNA"/>
</dbReference>
<feature type="domain" description="Retrovirus-related Pol polyprotein from transposon TNT 1-94-like beta-barrel" evidence="2">
    <location>
        <begin position="374"/>
        <end position="425"/>
    </location>
</feature>
<dbReference type="PANTHER" id="PTHR48475">
    <property type="entry name" value="RIBONUCLEASE H"/>
    <property type="match status" value="1"/>
</dbReference>
<dbReference type="InterPro" id="IPR012337">
    <property type="entry name" value="RNaseH-like_sf"/>
</dbReference>
<dbReference type="Pfam" id="PF22936">
    <property type="entry name" value="Pol_BBD"/>
    <property type="match status" value="1"/>
</dbReference>
<accession>A0AAP0BZZ2</accession>
<evidence type="ECO:0000313" key="3">
    <source>
        <dbReference type="EMBL" id="KAK8954237.1"/>
    </source>
</evidence>
<name>A0AAP0BZZ2_9ASPA</name>
<dbReference type="InterPro" id="IPR054722">
    <property type="entry name" value="PolX-like_BBD"/>
</dbReference>
<reference evidence="3 4" key="1">
    <citation type="journal article" date="2022" name="Nat. Plants">
        <title>Genomes of leafy and leafless Platanthera orchids illuminate the evolution of mycoheterotrophy.</title>
        <authorList>
            <person name="Li M.H."/>
            <person name="Liu K.W."/>
            <person name="Li Z."/>
            <person name="Lu H.C."/>
            <person name="Ye Q.L."/>
            <person name="Zhang D."/>
            <person name="Wang J.Y."/>
            <person name="Li Y.F."/>
            <person name="Zhong Z.M."/>
            <person name="Liu X."/>
            <person name="Yu X."/>
            <person name="Liu D.K."/>
            <person name="Tu X.D."/>
            <person name="Liu B."/>
            <person name="Hao Y."/>
            <person name="Liao X.Y."/>
            <person name="Jiang Y.T."/>
            <person name="Sun W.H."/>
            <person name="Chen J."/>
            <person name="Chen Y.Q."/>
            <person name="Ai Y."/>
            <person name="Zhai J.W."/>
            <person name="Wu S.S."/>
            <person name="Zhou Z."/>
            <person name="Hsiao Y.Y."/>
            <person name="Wu W.L."/>
            <person name="Chen Y.Y."/>
            <person name="Lin Y.F."/>
            <person name="Hsu J.L."/>
            <person name="Li C.Y."/>
            <person name="Wang Z.W."/>
            <person name="Zhao X."/>
            <person name="Zhong W.Y."/>
            <person name="Ma X.K."/>
            <person name="Ma L."/>
            <person name="Huang J."/>
            <person name="Chen G.Z."/>
            <person name="Huang M.Z."/>
            <person name="Huang L."/>
            <person name="Peng D.H."/>
            <person name="Luo Y.B."/>
            <person name="Zou S.Q."/>
            <person name="Chen S.P."/>
            <person name="Lan S."/>
            <person name="Tsai W.C."/>
            <person name="Van de Peer Y."/>
            <person name="Liu Z.J."/>
        </authorList>
    </citation>
    <scope>NUCLEOTIDE SEQUENCE [LARGE SCALE GENOMIC DNA]</scope>
    <source>
        <strain evidence="3">Lor287</strain>
    </source>
</reference>
<feature type="compositionally biased region" description="Basic and acidic residues" evidence="1">
    <location>
        <begin position="615"/>
        <end position="627"/>
    </location>
</feature>
<dbReference type="PANTHER" id="PTHR48475:SF1">
    <property type="entry name" value="RNASE H TYPE-1 DOMAIN-CONTAINING PROTEIN"/>
    <property type="match status" value="1"/>
</dbReference>
<gene>
    <name evidence="3" type="ORF">KSP39_PZI002771</name>
</gene>
<dbReference type="SUPFAM" id="SSF53098">
    <property type="entry name" value="Ribonuclease H-like"/>
    <property type="match status" value="1"/>
</dbReference>
<keyword evidence="4" id="KW-1185">Reference proteome</keyword>
<evidence type="ECO:0000256" key="1">
    <source>
        <dbReference type="SAM" id="MobiDB-lite"/>
    </source>
</evidence>